<gene>
    <name evidence="28" type="ORF">GDO86_008279</name>
</gene>
<dbReference type="PANTHER" id="PTHR10204">
    <property type="entry name" value="NAD P H OXIDOREDUCTASE-RELATED"/>
    <property type="match status" value="1"/>
</dbReference>
<evidence type="ECO:0000256" key="7">
    <source>
        <dbReference type="ARBA" id="ARBA00022553"/>
    </source>
</evidence>
<reference evidence="28" key="1">
    <citation type="thesis" date="2020" institute="ProQuest LLC" country="789 East Eisenhower Parkway, Ann Arbor, MI, USA">
        <title>Comparative Genomics and Chromosome Evolution.</title>
        <authorList>
            <person name="Mudd A.B."/>
        </authorList>
    </citation>
    <scope>NUCLEOTIDE SEQUENCE</scope>
    <source>
        <strain evidence="28">Female2</strain>
        <tissue evidence="28">Blood</tissue>
    </source>
</reference>
<dbReference type="InterPro" id="IPR029039">
    <property type="entry name" value="Flavoprotein-like_sf"/>
</dbReference>
<accession>A0A8T2J4B1</accession>
<evidence type="ECO:0000256" key="17">
    <source>
        <dbReference type="ARBA" id="ARBA00042288"/>
    </source>
</evidence>
<dbReference type="GO" id="GO:0050136">
    <property type="term" value="F:NADH dehydrogenase (quinone) (non-electrogenic) activity"/>
    <property type="evidence" value="ECO:0007669"/>
    <property type="project" value="UniProtKB-ARBA"/>
</dbReference>
<dbReference type="OrthoDB" id="26889at2759"/>
<dbReference type="Pfam" id="PF02525">
    <property type="entry name" value="Flavodoxin_2"/>
    <property type="match status" value="1"/>
</dbReference>
<feature type="domain" description="Flavodoxin-like fold" evidence="27">
    <location>
        <begin position="4"/>
        <end position="208"/>
    </location>
</feature>
<dbReference type="EMBL" id="JAACNH010000007">
    <property type="protein sequence ID" value="KAG8437511.1"/>
    <property type="molecule type" value="Genomic_DNA"/>
</dbReference>
<dbReference type="EC" id="1.6.5.2" evidence="4"/>
<comment type="catalytic activity">
    <reaction evidence="25">
        <text>a quinone + NADPH + H(+) = a quinol + NADP(+)</text>
        <dbReference type="Rhea" id="RHEA:46164"/>
        <dbReference type="ChEBI" id="CHEBI:15378"/>
        <dbReference type="ChEBI" id="CHEBI:24646"/>
        <dbReference type="ChEBI" id="CHEBI:57783"/>
        <dbReference type="ChEBI" id="CHEBI:58349"/>
        <dbReference type="ChEBI" id="CHEBI:132124"/>
        <dbReference type="EC" id="1.6.5.2"/>
    </reaction>
    <physiologicalReaction direction="left-to-right" evidence="25">
        <dbReference type="Rhea" id="RHEA:46165"/>
    </physiologicalReaction>
</comment>
<comment type="catalytic activity">
    <reaction evidence="23">
        <text>menadione + NADH + H(+) = menadiol + NAD(+)</text>
        <dbReference type="Rhea" id="RHEA:69695"/>
        <dbReference type="ChEBI" id="CHEBI:6746"/>
        <dbReference type="ChEBI" id="CHEBI:15378"/>
        <dbReference type="ChEBI" id="CHEBI:28869"/>
        <dbReference type="ChEBI" id="CHEBI:57540"/>
        <dbReference type="ChEBI" id="CHEBI:57945"/>
    </reaction>
    <physiologicalReaction direction="left-to-right" evidence="23">
        <dbReference type="Rhea" id="RHEA:69696"/>
    </physiologicalReaction>
</comment>
<evidence type="ECO:0000313" key="29">
    <source>
        <dbReference type="Proteomes" id="UP000812440"/>
    </source>
</evidence>
<dbReference type="InterPro" id="IPR003680">
    <property type="entry name" value="Flavodoxin_fold"/>
</dbReference>
<dbReference type="Proteomes" id="UP000812440">
    <property type="component" value="Chromosome 4"/>
</dbReference>
<keyword evidence="12" id="KW-0560">Oxidoreductase</keyword>
<comment type="catalytic activity">
    <reaction evidence="24">
        <text>ubiquinone-10 + NADH + H(+) = ubiquinol-10 + NAD(+)</text>
        <dbReference type="Rhea" id="RHEA:61984"/>
        <dbReference type="ChEBI" id="CHEBI:15378"/>
        <dbReference type="ChEBI" id="CHEBI:46245"/>
        <dbReference type="ChEBI" id="CHEBI:57540"/>
        <dbReference type="ChEBI" id="CHEBI:57945"/>
        <dbReference type="ChEBI" id="CHEBI:64183"/>
    </reaction>
    <physiologicalReaction direction="left-to-right" evidence="24">
        <dbReference type="Rhea" id="RHEA:61985"/>
    </physiologicalReaction>
</comment>
<evidence type="ECO:0000256" key="16">
    <source>
        <dbReference type="ARBA" id="ARBA00042248"/>
    </source>
</evidence>
<evidence type="ECO:0000256" key="12">
    <source>
        <dbReference type="ARBA" id="ARBA00023002"/>
    </source>
</evidence>
<proteinExistence type="inferred from homology"/>
<dbReference type="InterPro" id="IPR051545">
    <property type="entry name" value="NAD(P)H_dehydrogenase_qn"/>
</dbReference>
<keyword evidence="6" id="KW-1017">Isopeptide bond</keyword>
<evidence type="ECO:0000256" key="9">
    <source>
        <dbReference type="ARBA" id="ARBA00022827"/>
    </source>
</evidence>
<evidence type="ECO:0000256" key="8">
    <source>
        <dbReference type="ARBA" id="ARBA00022630"/>
    </source>
</evidence>
<dbReference type="GO" id="GO:0005829">
    <property type="term" value="C:cytosol"/>
    <property type="evidence" value="ECO:0007669"/>
    <property type="project" value="UniProtKB-SubCell"/>
</dbReference>
<evidence type="ECO:0000256" key="15">
    <source>
        <dbReference type="ARBA" id="ARBA00041787"/>
    </source>
</evidence>
<evidence type="ECO:0000256" key="6">
    <source>
        <dbReference type="ARBA" id="ARBA00022499"/>
    </source>
</evidence>
<evidence type="ECO:0000256" key="2">
    <source>
        <dbReference type="ARBA" id="ARBA00004514"/>
    </source>
</evidence>
<dbReference type="GO" id="GO:0042373">
    <property type="term" value="P:vitamin K metabolic process"/>
    <property type="evidence" value="ECO:0007669"/>
    <property type="project" value="UniProtKB-ARBA"/>
</dbReference>
<evidence type="ECO:0000256" key="5">
    <source>
        <dbReference type="ARBA" id="ARBA00022490"/>
    </source>
</evidence>
<evidence type="ECO:0000256" key="23">
    <source>
        <dbReference type="ARBA" id="ARBA00048412"/>
    </source>
</evidence>
<feature type="region of interest" description="Disordered" evidence="26">
    <location>
        <begin position="253"/>
        <end position="277"/>
    </location>
</feature>
<evidence type="ECO:0000256" key="10">
    <source>
        <dbReference type="ARBA" id="ARBA00022843"/>
    </source>
</evidence>
<evidence type="ECO:0000256" key="3">
    <source>
        <dbReference type="ARBA" id="ARBA00006252"/>
    </source>
</evidence>
<protein>
    <recommendedName>
        <fullName evidence="14">NAD(P)H dehydrogenase [quinone] 1</fullName>
        <ecNumber evidence="4">1.6.5.2</ecNumber>
    </recommendedName>
    <alternativeName>
        <fullName evidence="18">Azoreductase</fullName>
    </alternativeName>
    <alternativeName>
        <fullName evidence="20">DT-diaphorase</fullName>
    </alternativeName>
    <alternativeName>
        <fullName evidence="16">Menadione reductase</fullName>
    </alternativeName>
    <alternativeName>
        <fullName evidence="17">NAD(P)H:quinone oxidoreductase 1</fullName>
    </alternativeName>
    <alternativeName>
        <fullName evidence="15">Phylloquinone reductase</fullName>
    </alternativeName>
    <alternativeName>
        <fullName evidence="19">Quinone reductase 1</fullName>
    </alternativeName>
</protein>
<keyword evidence="9" id="KW-0274">FAD</keyword>
<evidence type="ECO:0000256" key="13">
    <source>
        <dbReference type="ARBA" id="ARBA00023027"/>
    </source>
</evidence>
<keyword evidence="11" id="KW-0521">NADP</keyword>
<dbReference type="GO" id="GO:0006979">
    <property type="term" value="P:response to oxidative stress"/>
    <property type="evidence" value="ECO:0007669"/>
    <property type="project" value="UniProtKB-ARBA"/>
</dbReference>
<keyword evidence="8" id="KW-0285">Flavoprotein</keyword>
<evidence type="ECO:0000256" key="22">
    <source>
        <dbReference type="ARBA" id="ARBA00048181"/>
    </source>
</evidence>
<evidence type="ECO:0000256" key="26">
    <source>
        <dbReference type="SAM" id="MobiDB-lite"/>
    </source>
</evidence>
<dbReference type="SUPFAM" id="SSF52218">
    <property type="entry name" value="Flavoproteins"/>
    <property type="match status" value="1"/>
</dbReference>
<dbReference type="PANTHER" id="PTHR10204:SF34">
    <property type="entry name" value="NAD(P)H DEHYDROGENASE [QUINONE] 1 ISOFORM 1"/>
    <property type="match status" value="1"/>
</dbReference>
<evidence type="ECO:0000256" key="4">
    <source>
        <dbReference type="ARBA" id="ARBA00012648"/>
    </source>
</evidence>
<comment type="subcellular location">
    <subcellularLocation>
        <location evidence="2">Cytoplasm</location>
        <location evidence="2">Cytosol</location>
    </subcellularLocation>
</comment>
<evidence type="ECO:0000313" key="28">
    <source>
        <dbReference type="EMBL" id="KAG8437511.1"/>
    </source>
</evidence>
<dbReference type="AlphaFoldDB" id="A0A8T2J4B1"/>
<evidence type="ECO:0000256" key="18">
    <source>
        <dbReference type="ARBA" id="ARBA00042298"/>
    </source>
</evidence>
<evidence type="ECO:0000256" key="25">
    <source>
        <dbReference type="ARBA" id="ARBA00049392"/>
    </source>
</evidence>
<sequence length="277" mass="31023">MSVKRALVVLAHAEKTSFNYAMKDAAVNALKCNGWEVTVSDLYAMKFNPVLSRDDITGNLIDSDNFKYGTESMEAWKAGCLSSDIVEEQKKLEAADLVIFQFPLHWFGLPAILKGWFDRVLTQGFAYSLQSLYDNGHFKNKKAVLSFTTGGLESMYTPFGINGDINVLLWPIQQGILHFCGFQVLEPQISYCIAHTPPDKRTQILEAWEGRLSKIWEEKTIRFVPNDDFELSFQGGFVLKKDVAEKKSLEKFGPSVGQHMGKPLPPDNQAKASSTGL</sequence>
<evidence type="ECO:0000259" key="27">
    <source>
        <dbReference type="Pfam" id="PF02525"/>
    </source>
</evidence>
<organism evidence="28 29">
    <name type="scientific">Hymenochirus boettgeri</name>
    <name type="common">Congo dwarf clawed frog</name>
    <dbReference type="NCBI Taxonomy" id="247094"/>
    <lineage>
        <taxon>Eukaryota</taxon>
        <taxon>Metazoa</taxon>
        <taxon>Chordata</taxon>
        <taxon>Craniata</taxon>
        <taxon>Vertebrata</taxon>
        <taxon>Euteleostomi</taxon>
        <taxon>Amphibia</taxon>
        <taxon>Batrachia</taxon>
        <taxon>Anura</taxon>
        <taxon>Pipoidea</taxon>
        <taxon>Pipidae</taxon>
        <taxon>Pipinae</taxon>
        <taxon>Hymenochirus</taxon>
    </lineage>
</organism>
<comment type="similarity">
    <text evidence="3">Belongs to the NAD(P)H dehydrogenase (quinone) family.</text>
</comment>
<evidence type="ECO:0000256" key="24">
    <source>
        <dbReference type="ARBA" id="ARBA00049236"/>
    </source>
</evidence>
<keyword evidence="29" id="KW-1185">Reference proteome</keyword>
<comment type="subunit">
    <text evidence="21">Homodimer. Interacts with PDLIM4 isoform 2; this interaction stabilizes PDLIM4 isoform 2 in response to oxidative stress and protects it from ubiquitin-independent degradation by the core 20S proteasome. Interacts with TP73 (via SAM domain); this interaction is NADH-dependent, stabilizes TP73 in response to oxidative stress and protects it from ubiquitin-independent degradation by the 20S proteasome. Interacts with TP53; this interaction is NADH-dependent, stabilizes TP53 in response to oxidative stress and protects it from ubiquitin-independent degradation by the 20S proteasome.</text>
</comment>
<comment type="cofactor">
    <cofactor evidence="1">
        <name>FAD</name>
        <dbReference type="ChEBI" id="CHEBI:57692"/>
    </cofactor>
</comment>
<dbReference type="FunFam" id="3.40.50.360:FF:000029">
    <property type="entry name" value="NAD(P)H dehydrogenase [quinone] 1"/>
    <property type="match status" value="1"/>
</dbReference>
<evidence type="ECO:0000256" key="19">
    <source>
        <dbReference type="ARBA" id="ARBA00042364"/>
    </source>
</evidence>
<keyword evidence="13" id="KW-0520">NAD</keyword>
<dbReference type="Gene3D" id="3.40.50.360">
    <property type="match status" value="1"/>
</dbReference>
<evidence type="ECO:0000256" key="14">
    <source>
        <dbReference type="ARBA" id="ARBA00040776"/>
    </source>
</evidence>
<evidence type="ECO:0000256" key="21">
    <source>
        <dbReference type="ARBA" id="ARBA00046551"/>
    </source>
</evidence>
<keyword evidence="5" id="KW-0963">Cytoplasm</keyword>
<keyword evidence="10" id="KW-0832">Ubl conjugation</keyword>
<comment type="caution">
    <text evidence="28">The sequence shown here is derived from an EMBL/GenBank/DDBJ whole genome shotgun (WGS) entry which is preliminary data.</text>
</comment>
<comment type="catalytic activity">
    <reaction evidence="22">
        <text>a quinone + NADH + H(+) = a quinol + NAD(+)</text>
        <dbReference type="Rhea" id="RHEA:46160"/>
        <dbReference type="ChEBI" id="CHEBI:15378"/>
        <dbReference type="ChEBI" id="CHEBI:24646"/>
        <dbReference type="ChEBI" id="CHEBI:57540"/>
        <dbReference type="ChEBI" id="CHEBI:57945"/>
        <dbReference type="ChEBI" id="CHEBI:132124"/>
        <dbReference type="EC" id="1.6.5.2"/>
    </reaction>
    <physiologicalReaction direction="left-to-right" evidence="22">
        <dbReference type="Rhea" id="RHEA:46161"/>
    </physiologicalReaction>
</comment>
<keyword evidence="7" id="KW-0597">Phosphoprotein</keyword>
<evidence type="ECO:0000256" key="11">
    <source>
        <dbReference type="ARBA" id="ARBA00022857"/>
    </source>
</evidence>
<evidence type="ECO:0000256" key="1">
    <source>
        <dbReference type="ARBA" id="ARBA00001974"/>
    </source>
</evidence>
<evidence type="ECO:0000256" key="20">
    <source>
        <dbReference type="ARBA" id="ARBA00042416"/>
    </source>
</evidence>
<name>A0A8T2J4B1_9PIPI</name>